<evidence type="ECO:0000256" key="1">
    <source>
        <dbReference type="SAM" id="Phobius"/>
    </source>
</evidence>
<feature type="non-terminal residue" evidence="2">
    <location>
        <position position="478"/>
    </location>
</feature>
<dbReference type="Pfam" id="PF13385">
    <property type="entry name" value="Laminin_G_3"/>
    <property type="match status" value="1"/>
</dbReference>
<dbReference type="InterPro" id="IPR013320">
    <property type="entry name" value="ConA-like_dom_sf"/>
</dbReference>
<dbReference type="EMBL" id="LAZR01009414">
    <property type="protein sequence ID" value="KKM72721.1"/>
    <property type="molecule type" value="Genomic_DNA"/>
</dbReference>
<name>A0A0F9KDJ4_9ZZZZ</name>
<dbReference type="Gene3D" id="2.60.120.200">
    <property type="match status" value="1"/>
</dbReference>
<evidence type="ECO:0000313" key="2">
    <source>
        <dbReference type="EMBL" id="KKM72721.1"/>
    </source>
</evidence>
<feature type="transmembrane region" description="Helical" evidence="1">
    <location>
        <begin position="23"/>
        <end position="43"/>
    </location>
</feature>
<organism evidence="2">
    <name type="scientific">marine sediment metagenome</name>
    <dbReference type="NCBI Taxonomy" id="412755"/>
    <lineage>
        <taxon>unclassified sequences</taxon>
        <taxon>metagenomes</taxon>
        <taxon>ecological metagenomes</taxon>
    </lineage>
</organism>
<reference evidence="2" key="1">
    <citation type="journal article" date="2015" name="Nature">
        <title>Complex archaea that bridge the gap between prokaryotes and eukaryotes.</title>
        <authorList>
            <person name="Spang A."/>
            <person name="Saw J.H."/>
            <person name="Jorgensen S.L."/>
            <person name="Zaremba-Niedzwiedzka K."/>
            <person name="Martijn J."/>
            <person name="Lind A.E."/>
            <person name="van Eijk R."/>
            <person name="Schleper C."/>
            <person name="Guy L."/>
            <person name="Ettema T.J."/>
        </authorList>
    </citation>
    <scope>NUCLEOTIDE SEQUENCE</scope>
</reference>
<accession>A0A0F9KDJ4</accession>
<comment type="caution">
    <text evidence="2">The sequence shown here is derived from an EMBL/GenBank/DDBJ whole genome shotgun (WGS) entry which is preliminary data.</text>
</comment>
<dbReference type="AlphaFoldDB" id="A0A0F9KDJ4"/>
<gene>
    <name evidence="2" type="ORF">LCGC14_1417650</name>
</gene>
<keyword evidence="1" id="KW-1133">Transmembrane helix</keyword>
<keyword evidence="1" id="KW-0812">Transmembrane</keyword>
<sequence length="478" mass="53820">MTKNIVDKNEISILSSRHTHKKVFLVFTLMLFSVFLVTTVSAFEFDNKLTYSENDLKINLTNWFGLGVDYGSAELKSHNSVNEILQFGYGKEEVVIYYDFNFKELYEDGLGEVYFIDERTGKSVEKNYSFVYWANETYEINVYEEQCLTLGNGTENCENVFVKKENRTKGVWKPYNSKNIPKDNIRIGLKTYVDKDDYLDAVWTIAGKKVTKHAVWTASLNVGLSIYLKLNESSGILIDSLGQVNFSDEGTPIYGAVGIIGGAISFDSNDDDFINTSASNISTFNHGSTSDFSYSFWFNTTSNPTDIRIFETQGTDLINCAVATGLIRCQHQTADNVFLDITEQTYRDGNAHHYVFKRNNSGQDFWFYMDGALNKSATGRTPGTVTTTDFFFGDKRADRFIDGIIDEFSVWARDLSQQEITQIFNGGLGITHTTFFIPIITLNSPINNFNTSNASINFNGTISVSSPDNVTLFIDDVG</sequence>
<keyword evidence="1" id="KW-0472">Membrane</keyword>
<proteinExistence type="predicted"/>
<protein>
    <recommendedName>
        <fullName evidence="3">LamG-like jellyroll fold domain-containing protein</fullName>
    </recommendedName>
</protein>
<evidence type="ECO:0008006" key="3">
    <source>
        <dbReference type="Google" id="ProtNLM"/>
    </source>
</evidence>
<dbReference type="SUPFAM" id="SSF49899">
    <property type="entry name" value="Concanavalin A-like lectins/glucanases"/>
    <property type="match status" value="1"/>
</dbReference>